<accession>A0A9D3UYT2</accession>
<gene>
    <name evidence="2" type="ORF">J1N35_029984</name>
</gene>
<feature type="region of interest" description="Disordered" evidence="1">
    <location>
        <begin position="81"/>
        <end position="106"/>
    </location>
</feature>
<feature type="compositionally biased region" description="Polar residues" evidence="1">
    <location>
        <begin position="90"/>
        <end position="106"/>
    </location>
</feature>
<comment type="caution">
    <text evidence="2">The sequence shown here is derived from an EMBL/GenBank/DDBJ whole genome shotgun (WGS) entry which is preliminary data.</text>
</comment>
<keyword evidence="3" id="KW-1185">Reference proteome</keyword>
<protein>
    <submittedName>
        <fullName evidence="2">Uncharacterized protein</fullName>
    </submittedName>
</protein>
<dbReference type="Proteomes" id="UP000828251">
    <property type="component" value="Unassembled WGS sequence"/>
</dbReference>
<proteinExistence type="predicted"/>
<name>A0A9D3UYT2_9ROSI</name>
<reference evidence="2 3" key="1">
    <citation type="journal article" date="2021" name="Plant Biotechnol. J.">
        <title>Multi-omics assisted identification of the key and species-specific regulatory components of drought-tolerant mechanisms in Gossypium stocksii.</title>
        <authorList>
            <person name="Yu D."/>
            <person name="Ke L."/>
            <person name="Zhang D."/>
            <person name="Wu Y."/>
            <person name="Sun Y."/>
            <person name="Mei J."/>
            <person name="Sun J."/>
            <person name="Sun Y."/>
        </authorList>
    </citation>
    <scope>NUCLEOTIDE SEQUENCE [LARGE SCALE GENOMIC DNA]</scope>
    <source>
        <strain evidence="3">cv. E1</strain>
        <tissue evidence="2">Leaf</tissue>
    </source>
</reference>
<evidence type="ECO:0000313" key="3">
    <source>
        <dbReference type="Proteomes" id="UP000828251"/>
    </source>
</evidence>
<organism evidence="2 3">
    <name type="scientific">Gossypium stocksii</name>
    <dbReference type="NCBI Taxonomy" id="47602"/>
    <lineage>
        <taxon>Eukaryota</taxon>
        <taxon>Viridiplantae</taxon>
        <taxon>Streptophyta</taxon>
        <taxon>Embryophyta</taxon>
        <taxon>Tracheophyta</taxon>
        <taxon>Spermatophyta</taxon>
        <taxon>Magnoliopsida</taxon>
        <taxon>eudicotyledons</taxon>
        <taxon>Gunneridae</taxon>
        <taxon>Pentapetalae</taxon>
        <taxon>rosids</taxon>
        <taxon>malvids</taxon>
        <taxon>Malvales</taxon>
        <taxon>Malvaceae</taxon>
        <taxon>Malvoideae</taxon>
        <taxon>Gossypium</taxon>
    </lineage>
</organism>
<evidence type="ECO:0000313" key="2">
    <source>
        <dbReference type="EMBL" id="KAH1064997.1"/>
    </source>
</evidence>
<evidence type="ECO:0000256" key="1">
    <source>
        <dbReference type="SAM" id="MobiDB-lite"/>
    </source>
</evidence>
<sequence length="106" mass="11410">MIIQNESDLIVFFTVNKGKENKQISSKSRALATSGLLKSEKQIGAVSTSMSSSSSYNHIFNSNSVLGTNFQVETRKSCARGVGEGDANMPQYNVQRSLSSLENAAS</sequence>
<dbReference type="AlphaFoldDB" id="A0A9D3UYT2"/>
<dbReference type="EMBL" id="JAIQCV010000009">
    <property type="protein sequence ID" value="KAH1064997.1"/>
    <property type="molecule type" value="Genomic_DNA"/>
</dbReference>